<dbReference type="EMBL" id="BBLT01000016">
    <property type="protein sequence ID" value="GAL87717.1"/>
    <property type="molecule type" value="Genomic_DNA"/>
</dbReference>
<comment type="caution">
    <text evidence="2">The sequence shown here is derived from an EMBL/GenBank/DDBJ whole genome shotgun (WGS) entry which is preliminary data.</text>
</comment>
<name>A0A098LMN2_9BACT</name>
<sequence>MYTHFYGAFAQDTDVKIDTLERRVKRLEVRFDTAAARLTSVLGIPNGLSRRNLEGGTYGSRLKLNTEKTVMEISGYIQGDFIHSFRQSGPYKDAMVPSTIPVPNSSVGETYFGIRQTRFTSKTTTKTEMGDLKTHFEFDLFAPNGATTFHIRHALGTLGRVSIGQYWTNFMDIDVFPNVFEYWGPNSMPFLRQPQIKYTAPLGRNATLAVSAESPGSQISIADSIRFSSRSLFPDGVINFRYTWHVSHIQLTGLLHPVSLKDNDKSKTLWGYGFNFSCYWEIFKRNAIVFEATYGKGIGKYFDDLGVQTLDAVVAPNGNYKLLPAYGGFLFYDWWWSDKFSSAIGYSYLHSNTFSSQPGTNYKNGAYGIANFTYYPVDYVKIGIEYQYGMREDIDNRKGENSRIQFSGNYKF</sequence>
<keyword evidence="1" id="KW-0175">Coiled coil</keyword>
<dbReference type="SUPFAM" id="SSF56935">
    <property type="entry name" value="Porins"/>
    <property type="match status" value="1"/>
</dbReference>
<feature type="coiled-coil region" evidence="1">
    <location>
        <begin position="10"/>
        <end position="37"/>
    </location>
</feature>
<dbReference type="eggNOG" id="COG2911">
    <property type="taxonomic scope" value="Bacteria"/>
</dbReference>
<keyword evidence="3" id="KW-1185">Reference proteome</keyword>
<evidence type="ECO:0000313" key="2">
    <source>
        <dbReference type="EMBL" id="GAL87717.1"/>
    </source>
</evidence>
<dbReference type="InterPro" id="IPR045748">
    <property type="entry name" value="DcaP"/>
</dbReference>
<dbReference type="Proteomes" id="UP000030185">
    <property type="component" value="Unassembled WGS sequence"/>
</dbReference>
<dbReference type="STRING" id="153721.MYP_4948"/>
<proteinExistence type="predicted"/>
<gene>
    <name evidence="2" type="ORF">MYP_4948</name>
</gene>
<evidence type="ECO:0008006" key="4">
    <source>
        <dbReference type="Google" id="ProtNLM"/>
    </source>
</evidence>
<dbReference type="Pfam" id="PF19577">
    <property type="entry name" value="DcaP"/>
    <property type="match status" value="1"/>
</dbReference>
<evidence type="ECO:0000256" key="1">
    <source>
        <dbReference type="SAM" id="Coils"/>
    </source>
</evidence>
<reference evidence="2 3" key="1">
    <citation type="submission" date="2014-09" db="EMBL/GenBank/DDBJ databases">
        <title>Sporocytophaga myxococcoides PG-01 genome sequencing.</title>
        <authorList>
            <person name="Liu L."/>
            <person name="Gao P.J."/>
            <person name="Chen G.J."/>
            <person name="Wang L.S."/>
        </authorList>
    </citation>
    <scope>NUCLEOTIDE SEQUENCE [LARGE SCALE GENOMIC DNA]</scope>
    <source>
        <strain evidence="2 3">PG-01</strain>
    </source>
</reference>
<accession>A0A098LMN2</accession>
<protein>
    <recommendedName>
        <fullName evidence="4">Porin</fullName>
    </recommendedName>
</protein>
<evidence type="ECO:0000313" key="3">
    <source>
        <dbReference type="Proteomes" id="UP000030185"/>
    </source>
</evidence>
<dbReference type="AlphaFoldDB" id="A0A098LMN2"/>
<organism evidence="2 3">
    <name type="scientific">Sporocytophaga myxococcoides</name>
    <dbReference type="NCBI Taxonomy" id="153721"/>
    <lineage>
        <taxon>Bacteria</taxon>
        <taxon>Pseudomonadati</taxon>
        <taxon>Bacteroidota</taxon>
        <taxon>Cytophagia</taxon>
        <taxon>Cytophagales</taxon>
        <taxon>Cytophagaceae</taxon>
        <taxon>Sporocytophaga</taxon>
    </lineage>
</organism>